<dbReference type="EMBL" id="FOIF01000023">
    <property type="protein sequence ID" value="SES94476.1"/>
    <property type="molecule type" value="Genomic_DNA"/>
</dbReference>
<dbReference type="AlphaFoldDB" id="A0A1I0AKT8"/>
<keyword evidence="1" id="KW-0472">Membrane</keyword>
<sequence>MEKVSLFNFIFSMIPRSLVAIYFCQSLLLFRVSTTKFMLMSFLFACVTWLTRAYFPIGFHSFVAMLFLVFVLNGFAKVKINSAFITAIIYFTLLYIFDFFVLYIYNFFTNLSLYEIWLLEVTRVLLTIPASIAFLAISYYCRNKPYNFDEVIY</sequence>
<feature type="transmembrane region" description="Helical" evidence="1">
    <location>
        <begin position="61"/>
        <end position="76"/>
    </location>
</feature>
<feature type="transmembrane region" description="Helical" evidence="1">
    <location>
        <begin position="117"/>
        <end position="140"/>
    </location>
</feature>
<keyword evidence="1" id="KW-0812">Transmembrane</keyword>
<accession>A0A1I0AKT8</accession>
<dbReference type="Proteomes" id="UP000243819">
    <property type="component" value="Unassembled WGS sequence"/>
</dbReference>
<reference evidence="3" key="1">
    <citation type="submission" date="2016-10" db="EMBL/GenBank/DDBJ databases">
        <authorList>
            <person name="Varghese N."/>
            <person name="Submissions S."/>
        </authorList>
    </citation>
    <scope>NUCLEOTIDE SEQUENCE [LARGE SCALE GENOMIC DNA]</scope>
    <source>
        <strain evidence="3">DSM 13577</strain>
    </source>
</reference>
<evidence type="ECO:0000313" key="2">
    <source>
        <dbReference type="EMBL" id="SES94476.1"/>
    </source>
</evidence>
<feature type="transmembrane region" description="Helical" evidence="1">
    <location>
        <begin position="6"/>
        <end position="30"/>
    </location>
</feature>
<dbReference type="STRING" id="1120990.SAMN03080614_10232"/>
<name>A0A1I0AKT8_9FIRM</name>
<dbReference type="RefSeq" id="WP_091350609.1">
    <property type="nucleotide sequence ID" value="NZ_FOIF01000023.1"/>
</dbReference>
<evidence type="ECO:0000256" key="1">
    <source>
        <dbReference type="SAM" id="Phobius"/>
    </source>
</evidence>
<protein>
    <submittedName>
        <fullName evidence="2">Uncharacterized protein</fullName>
    </submittedName>
</protein>
<proteinExistence type="predicted"/>
<feature type="transmembrane region" description="Helical" evidence="1">
    <location>
        <begin position="83"/>
        <end position="105"/>
    </location>
</feature>
<gene>
    <name evidence="2" type="ORF">SAMN03080614_10232</name>
</gene>
<evidence type="ECO:0000313" key="3">
    <source>
        <dbReference type="Proteomes" id="UP000243819"/>
    </source>
</evidence>
<keyword evidence="1" id="KW-1133">Transmembrane helix</keyword>
<keyword evidence="3" id="KW-1185">Reference proteome</keyword>
<organism evidence="2 3">
    <name type="scientific">Anaerobranca gottschalkii DSM 13577</name>
    <dbReference type="NCBI Taxonomy" id="1120990"/>
    <lineage>
        <taxon>Bacteria</taxon>
        <taxon>Bacillati</taxon>
        <taxon>Bacillota</taxon>
        <taxon>Clostridia</taxon>
        <taxon>Eubacteriales</taxon>
        <taxon>Proteinivoracaceae</taxon>
        <taxon>Anaerobranca</taxon>
    </lineage>
</organism>